<dbReference type="GO" id="GO:0003677">
    <property type="term" value="F:DNA binding"/>
    <property type="evidence" value="ECO:0007669"/>
    <property type="project" value="UniProtKB-UniRule"/>
</dbReference>
<dbReference type="InterPro" id="IPR005158">
    <property type="entry name" value="BTAD"/>
</dbReference>
<dbReference type="InterPro" id="IPR016032">
    <property type="entry name" value="Sig_transdc_resp-reg_C-effctor"/>
</dbReference>
<protein>
    <recommendedName>
        <fullName evidence="7">OmpR/PhoB-type domain-containing protein</fullName>
    </recommendedName>
</protein>
<feature type="compositionally biased region" description="Low complexity" evidence="6">
    <location>
        <begin position="268"/>
        <end position="299"/>
    </location>
</feature>
<comment type="similarity">
    <text evidence="1">Belongs to the AfsR/DnrI/RedD regulatory family.</text>
</comment>
<dbReference type="Proteomes" id="UP000179769">
    <property type="component" value="Unassembled WGS sequence"/>
</dbReference>
<feature type="region of interest" description="Disordered" evidence="6">
    <location>
        <begin position="266"/>
        <end position="347"/>
    </location>
</feature>
<sequence length="382" mass="40264">MRFGVLGPTIATAGDGSPLELGPRRRRELITLLLLRPGVTVTADALADELWQGEPPPAARSTLQAHLSALRRVLEPKVSPPYRLLVTRGSGYALAISPADLDTGHLDELRALARRALDGGDPGGARAHLERALTLWRGEPFADLEGHSAAEAARVKLAEDQMAVRADLLAVRLDLGEHDAVIGELRVLTGQHPLRERLHAQLATALYRSGRQADALTVLRQARQTLASDLGLEPGAELRELETAILRQDAGLIRPGIPRTAYPWVSSPGATSGTRPAAATAPAAAGGRRPAAVAWPRPGTLRPRTGVGADRHRAGNRRGPAVRRGWHRQDQAAGGTRPAGTGAGPLGPLHAGLRRPCLLAMAAAAAWPPGGSGGRVRCEPGR</sequence>
<evidence type="ECO:0000256" key="4">
    <source>
        <dbReference type="ARBA" id="ARBA00023163"/>
    </source>
</evidence>
<dbReference type="GO" id="GO:0006355">
    <property type="term" value="P:regulation of DNA-templated transcription"/>
    <property type="evidence" value="ECO:0007669"/>
    <property type="project" value="InterPro"/>
</dbReference>
<keyword evidence="9" id="KW-1185">Reference proteome</keyword>
<evidence type="ECO:0000256" key="1">
    <source>
        <dbReference type="ARBA" id="ARBA00005820"/>
    </source>
</evidence>
<dbReference type="CDD" id="cd15831">
    <property type="entry name" value="BTAD"/>
    <property type="match status" value="1"/>
</dbReference>
<dbReference type="PROSITE" id="PS51755">
    <property type="entry name" value="OMPR_PHOB"/>
    <property type="match status" value="1"/>
</dbReference>
<evidence type="ECO:0000256" key="6">
    <source>
        <dbReference type="SAM" id="MobiDB-lite"/>
    </source>
</evidence>
<dbReference type="GO" id="GO:0000160">
    <property type="term" value="P:phosphorelay signal transduction system"/>
    <property type="evidence" value="ECO:0007669"/>
    <property type="project" value="InterPro"/>
</dbReference>
<dbReference type="Gene3D" id="1.10.10.10">
    <property type="entry name" value="Winged helix-like DNA-binding domain superfamily/Winged helix DNA-binding domain"/>
    <property type="match status" value="1"/>
</dbReference>
<dbReference type="PANTHER" id="PTHR35807:SF1">
    <property type="entry name" value="TRANSCRIPTIONAL REGULATOR REDD"/>
    <property type="match status" value="1"/>
</dbReference>
<organism evidence="8 9">
    <name type="scientific">Parafrankia soli</name>
    <dbReference type="NCBI Taxonomy" id="2599596"/>
    <lineage>
        <taxon>Bacteria</taxon>
        <taxon>Bacillati</taxon>
        <taxon>Actinomycetota</taxon>
        <taxon>Actinomycetes</taxon>
        <taxon>Frankiales</taxon>
        <taxon>Frankiaceae</taxon>
        <taxon>Parafrankia</taxon>
    </lineage>
</organism>
<dbReference type="InterPro" id="IPR001867">
    <property type="entry name" value="OmpR/PhoB-type_DNA-bd"/>
</dbReference>
<dbReference type="SUPFAM" id="SSF48452">
    <property type="entry name" value="TPR-like"/>
    <property type="match status" value="1"/>
</dbReference>
<evidence type="ECO:0000259" key="7">
    <source>
        <dbReference type="PROSITE" id="PS51755"/>
    </source>
</evidence>
<comment type="caution">
    <text evidence="8">The sequence shown here is derived from an EMBL/GenBank/DDBJ whole genome shotgun (WGS) entry which is preliminary data.</text>
</comment>
<dbReference type="SMART" id="SM00862">
    <property type="entry name" value="Trans_reg_C"/>
    <property type="match status" value="1"/>
</dbReference>
<evidence type="ECO:0000313" key="9">
    <source>
        <dbReference type="Proteomes" id="UP000179769"/>
    </source>
</evidence>
<dbReference type="AlphaFoldDB" id="A0A1S1QB04"/>
<dbReference type="InterPro" id="IPR011990">
    <property type="entry name" value="TPR-like_helical_dom_sf"/>
</dbReference>
<dbReference type="EMBL" id="MAXA01000180">
    <property type="protein sequence ID" value="OHV30262.1"/>
    <property type="molecule type" value="Genomic_DNA"/>
</dbReference>
<dbReference type="Pfam" id="PF03704">
    <property type="entry name" value="BTAD"/>
    <property type="match status" value="1"/>
</dbReference>
<name>A0A1S1QB04_9ACTN</name>
<evidence type="ECO:0000313" key="8">
    <source>
        <dbReference type="EMBL" id="OHV30262.1"/>
    </source>
</evidence>
<proteinExistence type="inferred from homology"/>
<keyword evidence="2" id="KW-0805">Transcription regulation</keyword>
<dbReference type="PANTHER" id="PTHR35807">
    <property type="entry name" value="TRANSCRIPTIONAL REGULATOR REDD-RELATED"/>
    <property type="match status" value="1"/>
</dbReference>
<feature type="compositionally biased region" description="Low complexity" evidence="6">
    <location>
        <begin position="332"/>
        <end position="347"/>
    </location>
</feature>
<dbReference type="InterPro" id="IPR036388">
    <property type="entry name" value="WH-like_DNA-bd_sf"/>
</dbReference>
<accession>A0A1S1QB04</accession>
<evidence type="ECO:0000256" key="5">
    <source>
        <dbReference type="PROSITE-ProRule" id="PRU01091"/>
    </source>
</evidence>
<dbReference type="SMART" id="SM01043">
    <property type="entry name" value="BTAD"/>
    <property type="match status" value="1"/>
</dbReference>
<dbReference type="SUPFAM" id="SSF46894">
    <property type="entry name" value="C-terminal effector domain of the bipartite response regulators"/>
    <property type="match status" value="1"/>
</dbReference>
<feature type="DNA-binding region" description="OmpR/PhoB-type" evidence="5">
    <location>
        <begin position="1"/>
        <end position="96"/>
    </location>
</feature>
<dbReference type="Gene3D" id="1.25.40.10">
    <property type="entry name" value="Tetratricopeptide repeat domain"/>
    <property type="match status" value="1"/>
</dbReference>
<feature type="compositionally biased region" description="Basic residues" evidence="6">
    <location>
        <begin position="314"/>
        <end position="326"/>
    </location>
</feature>
<reference evidence="9" key="1">
    <citation type="submission" date="2016-07" db="EMBL/GenBank/DDBJ databases">
        <title>Frankia sp. NRRL B-16219 Genome sequencing.</title>
        <authorList>
            <person name="Ghodhbane-Gtari F."/>
            <person name="Swanson E."/>
            <person name="Gueddou A."/>
            <person name="Louati M."/>
            <person name="Nouioui I."/>
            <person name="Hezbri K."/>
            <person name="Abebe-Akele F."/>
            <person name="Simpson S."/>
            <person name="Morris K."/>
            <person name="Thomas K."/>
            <person name="Gtari M."/>
            <person name="Tisa L.S."/>
        </authorList>
    </citation>
    <scope>NUCLEOTIDE SEQUENCE [LARGE SCALE GENOMIC DNA]</scope>
    <source>
        <strain evidence="9">NRRL B-16219</strain>
    </source>
</reference>
<dbReference type="InterPro" id="IPR051677">
    <property type="entry name" value="AfsR-DnrI-RedD_regulator"/>
</dbReference>
<evidence type="ECO:0000256" key="3">
    <source>
        <dbReference type="ARBA" id="ARBA00023125"/>
    </source>
</evidence>
<keyword evidence="3 5" id="KW-0238">DNA-binding</keyword>
<gene>
    <name evidence="8" type="ORF">BBK14_16740</name>
</gene>
<dbReference type="Pfam" id="PF00486">
    <property type="entry name" value="Trans_reg_C"/>
    <property type="match status" value="1"/>
</dbReference>
<feature type="domain" description="OmpR/PhoB-type" evidence="7">
    <location>
        <begin position="1"/>
        <end position="96"/>
    </location>
</feature>
<evidence type="ECO:0000256" key="2">
    <source>
        <dbReference type="ARBA" id="ARBA00023015"/>
    </source>
</evidence>
<keyword evidence="4" id="KW-0804">Transcription</keyword>